<dbReference type="Proteomes" id="UP001060507">
    <property type="component" value="Unassembled WGS sequence"/>
</dbReference>
<accession>A0A9P3P460</accession>
<proteinExistence type="predicted"/>
<dbReference type="AlphaFoldDB" id="A0A9P3P460"/>
<evidence type="ECO:0000313" key="2">
    <source>
        <dbReference type="Proteomes" id="UP001060507"/>
    </source>
</evidence>
<name>A0A9P3P460_KLEVA</name>
<gene>
    <name evidence="1" type="ORF">NUKP37_09010</name>
</gene>
<organism evidence="1 2">
    <name type="scientific">Klebsiella variicola</name>
    <dbReference type="NCBI Taxonomy" id="244366"/>
    <lineage>
        <taxon>Bacteria</taxon>
        <taxon>Pseudomonadati</taxon>
        <taxon>Pseudomonadota</taxon>
        <taxon>Gammaproteobacteria</taxon>
        <taxon>Enterobacterales</taxon>
        <taxon>Enterobacteriaceae</taxon>
        <taxon>Klebsiella/Raoultella group</taxon>
        <taxon>Klebsiella</taxon>
        <taxon>Klebsiella pneumoniae complex</taxon>
    </lineage>
</organism>
<comment type="caution">
    <text evidence="1">The sequence shown here is derived from an EMBL/GenBank/DDBJ whole genome shotgun (WGS) entry which is preliminary data.</text>
</comment>
<protein>
    <submittedName>
        <fullName evidence="1">Uncharacterized protein</fullName>
    </submittedName>
</protein>
<reference evidence="1" key="1">
    <citation type="journal article" date="2022" name="J. Appl. Microbiol.">
        <title>PCR-based ORF typing of Klebsiella pneumoniae for rapid identification of global clones and transmission events.</title>
        <authorList>
            <person name="Nonogaki R."/>
            <person name="Iijima A."/>
            <person name="Kawamura K."/>
            <person name="Kayama S."/>
            <person name="Sugai M."/>
            <person name="Yagi T."/>
            <person name="Arakawa Y."/>
            <person name="Doi Y."/>
            <person name="Suzuki M."/>
        </authorList>
    </citation>
    <scope>NUCLEOTIDE SEQUENCE</scope>
    <source>
        <strain evidence="1">NUKP-37</strain>
    </source>
</reference>
<dbReference type="EMBL" id="BQTA01000002">
    <property type="protein sequence ID" value="GKJ87630.1"/>
    <property type="molecule type" value="Genomic_DNA"/>
</dbReference>
<evidence type="ECO:0000313" key="1">
    <source>
        <dbReference type="EMBL" id="GKJ87630.1"/>
    </source>
</evidence>
<sequence length="49" mass="5593">MRHPELTQIMIMFFNAIGFSDHSPPLSQARLIDGRDANACCREINMSKK</sequence>